<keyword evidence="4" id="KW-0472">Membrane</keyword>
<keyword evidence="4" id="KW-0812">Transmembrane</keyword>
<accession>A0ABU2H658</accession>
<sequence>MLMLPFGVVDLAIAVALIVALFSLQMLLCAWASRPEHRRAAYVALAAQAGLIYLPLAYFQETWLGVPGLLAGSVLLLAPGKLAWFGFSAVIASVGATHILLNDGVQGAPGDAVYMSVTALLTGLIVYGLSRFRDMVGELAAARTALVDAAVTRERLRLARDLHDLLGYSLSAMALKAELADRLIVPKPDQARQELADFLQSSRQALADVRSVTHGYRDLSLEEECRSVRSVLESAGVDLHMEVEDTDLPVEVGTVAATVLREGVTNLLRHSKAENCEITIRGNGNVRTVTIANDGAEGSSVGSSEEHTSSGLGNLSERAAALGGWIATDVSDDGWFRLSAELPLASDASLRSSTSTAASTSVARGDR</sequence>
<evidence type="ECO:0000313" key="7">
    <source>
        <dbReference type="Proteomes" id="UP001250214"/>
    </source>
</evidence>
<dbReference type="GO" id="GO:0016301">
    <property type="term" value="F:kinase activity"/>
    <property type="evidence" value="ECO:0007669"/>
    <property type="project" value="UniProtKB-KW"/>
</dbReference>
<dbReference type="PANTHER" id="PTHR24421:SF63">
    <property type="entry name" value="SENSOR HISTIDINE KINASE DESK"/>
    <property type="match status" value="1"/>
</dbReference>
<gene>
    <name evidence="6" type="ORF">RIF23_10710</name>
</gene>
<feature type="domain" description="Signal transduction histidine kinase subgroup 3 dimerisation and phosphoacceptor" evidence="5">
    <location>
        <begin position="154"/>
        <end position="218"/>
    </location>
</feature>
<feature type="transmembrane region" description="Helical" evidence="4">
    <location>
        <begin position="40"/>
        <end position="59"/>
    </location>
</feature>
<dbReference type="EMBL" id="JAVLVT010000004">
    <property type="protein sequence ID" value="MDS1270771.1"/>
    <property type="molecule type" value="Genomic_DNA"/>
</dbReference>
<protein>
    <submittedName>
        <fullName evidence="6">Histidine kinase</fullName>
    </submittedName>
</protein>
<dbReference type="Gene3D" id="3.30.565.10">
    <property type="entry name" value="Histidine kinase-like ATPase, C-terminal domain"/>
    <property type="match status" value="1"/>
</dbReference>
<evidence type="ECO:0000256" key="4">
    <source>
        <dbReference type="SAM" id="Phobius"/>
    </source>
</evidence>
<dbReference type="Gene3D" id="1.20.5.1930">
    <property type="match status" value="1"/>
</dbReference>
<dbReference type="SUPFAM" id="SSF55874">
    <property type="entry name" value="ATPase domain of HSP90 chaperone/DNA topoisomerase II/histidine kinase"/>
    <property type="match status" value="1"/>
</dbReference>
<keyword evidence="2 6" id="KW-0418">Kinase</keyword>
<organism evidence="6 7">
    <name type="scientific">Lipingzhangella rawalii</name>
    <dbReference type="NCBI Taxonomy" id="2055835"/>
    <lineage>
        <taxon>Bacteria</taxon>
        <taxon>Bacillati</taxon>
        <taxon>Actinomycetota</taxon>
        <taxon>Actinomycetes</taxon>
        <taxon>Streptosporangiales</taxon>
        <taxon>Nocardiopsidaceae</taxon>
        <taxon>Lipingzhangella</taxon>
    </lineage>
</organism>
<evidence type="ECO:0000256" key="1">
    <source>
        <dbReference type="ARBA" id="ARBA00022679"/>
    </source>
</evidence>
<evidence type="ECO:0000256" key="3">
    <source>
        <dbReference type="ARBA" id="ARBA00023012"/>
    </source>
</evidence>
<name>A0ABU2H658_9ACTN</name>
<evidence type="ECO:0000256" key="2">
    <source>
        <dbReference type="ARBA" id="ARBA00022777"/>
    </source>
</evidence>
<keyword evidence="1" id="KW-0808">Transferase</keyword>
<dbReference type="InterPro" id="IPR036890">
    <property type="entry name" value="HATPase_C_sf"/>
</dbReference>
<keyword evidence="4" id="KW-1133">Transmembrane helix</keyword>
<keyword evidence="3" id="KW-0902">Two-component regulatory system</keyword>
<proteinExistence type="predicted"/>
<reference evidence="7" key="1">
    <citation type="submission" date="2023-07" db="EMBL/GenBank/DDBJ databases">
        <title>Novel species in the genus Lipingzhangella isolated from Sambhar Salt Lake.</title>
        <authorList>
            <person name="Jiya N."/>
            <person name="Kajale S."/>
            <person name="Sharma A."/>
        </authorList>
    </citation>
    <scope>NUCLEOTIDE SEQUENCE [LARGE SCALE GENOMIC DNA]</scope>
    <source>
        <strain evidence="7">LS1_29</strain>
    </source>
</reference>
<keyword evidence="7" id="KW-1185">Reference proteome</keyword>
<evidence type="ECO:0000313" key="6">
    <source>
        <dbReference type="EMBL" id="MDS1270771.1"/>
    </source>
</evidence>
<feature type="transmembrane region" description="Helical" evidence="4">
    <location>
        <begin position="6"/>
        <end position="28"/>
    </location>
</feature>
<dbReference type="Pfam" id="PF07730">
    <property type="entry name" value="HisKA_3"/>
    <property type="match status" value="1"/>
</dbReference>
<dbReference type="InterPro" id="IPR050482">
    <property type="entry name" value="Sensor_HK_TwoCompSys"/>
</dbReference>
<dbReference type="InterPro" id="IPR011712">
    <property type="entry name" value="Sig_transdc_His_kin_sub3_dim/P"/>
</dbReference>
<dbReference type="CDD" id="cd16917">
    <property type="entry name" value="HATPase_UhpB-NarQ-NarX-like"/>
    <property type="match status" value="1"/>
</dbReference>
<feature type="transmembrane region" description="Helical" evidence="4">
    <location>
        <begin position="113"/>
        <end position="130"/>
    </location>
</feature>
<evidence type="ECO:0000259" key="5">
    <source>
        <dbReference type="Pfam" id="PF07730"/>
    </source>
</evidence>
<comment type="caution">
    <text evidence="6">The sequence shown here is derived from an EMBL/GenBank/DDBJ whole genome shotgun (WGS) entry which is preliminary data.</text>
</comment>
<dbReference type="Proteomes" id="UP001250214">
    <property type="component" value="Unassembled WGS sequence"/>
</dbReference>
<dbReference type="PANTHER" id="PTHR24421">
    <property type="entry name" value="NITRATE/NITRITE SENSOR PROTEIN NARX-RELATED"/>
    <property type="match status" value="1"/>
</dbReference>